<dbReference type="Pfam" id="PF24750">
    <property type="entry name" value="b-prop_At3g26010-like"/>
    <property type="match status" value="1"/>
</dbReference>
<evidence type="ECO:0000259" key="1">
    <source>
        <dbReference type="SMART" id="SM00256"/>
    </source>
</evidence>
<dbReference type="PANTHER" id="PTHR35546">
    <property type="entry name" value="F-BOX PROTEIN INTERACTION DOMAIN PROTEIN-RELATED"/>
    <property type="match status" value="1"/>
</dbReference>
<dbReference type="InterPro" id="IPR055290">
    <property type="entry name" value="At3g26010-like"/>
</dbReference>
<comment type="caution">
    <text evidence="2">The sequence shown here is derived from an EMBL/GenBank/DDBJ whole genome shotgun (WGS) entry which is preliminary data.</text>
</comment>
<evidence type="ECO:0000313" key="2">
    <source>
        <dbReference type="EMBL" id="KAL3500764.1"/>
    </source>
</evidence>
<name>A0ABD2Y4P8_9GENT</name>
<dbReference type="PANTHER" id="PTHR35546:SF130">
    <property type="entry name" value="EXPRESSED PROTEIN"/>
    <property type="match status" value="1"/>
</dbReference>
<accession>A0ABD2Y4P8</accession>
<reference evidence="2 3" key="1">
    <citation type="submission" date="2024-11" db="EMBL/GenBank/DDBJ databases">
        <title>A near-complete genome assembly of Cinchona calisaya.</title>
        <authorList>
            <person name="Lian D.C."/>
            <person name="Zhao X.W."/>
            <person name="Wei L."/>
        </authorList>
    </citation>
    <scope>NUCLEOTIDE SEQUENCE [LARGE SCALE GENOMIC DNA]</scope>
    <source>
        <tissue evidence="2">Nenye</tissue>
    </source>
</reference>
<organism evidence="2 3">
    <name type="scientific">Cinchona calisaya</name>
    <dbReference type="NCBI Taxonomy" id="153742"/>
    <lineage>
        <taxon>Eukaryota</taxon>
        <taxon>Viridiplantae</taxon>
        <taxon>Streptophyta</taxon>
        <taxon>Embryophyta</taxon>
        <taxon>Tracheophyta</taxon>
        <taxon>Spermatophyta</taxon>
        <taxon>Magnoliopsida</taxon>
        <taxon>eudicotyledons</taxon>
        <taxon>Gunneridae</taxon>
        <taxon>Pentapetalae</taxon>
        <taxon>asterids</taxon>
        <taxon>lamiids</taxon>
        <taxon>Gentianales</taxon>
        <taxon>Rubiaceae</taxon>
        <taxon>Cinchonoideae</taxon>
        <taxon>Cinchoneae</taxon>
        <taxon>Cinchona</taxon>
    </lineage>
</organism>
<feature type="domain" description="F-box" evidence="1">
    <location>
        <begin position="23"/>
        <end position="63"/>
    </location>
</feature>
<evidence type="ECO:0000313" key="3">
    <source>
        <dbReference type="Proteomes" id="UP001630127"/>
    </source>
</evidence>
<protein>
    <recommendedName>
        <fullName evidence="1">F-box domain-containing protein</fullName>
    </recommendedName>
</protein>
<dbReference type="Pfam" id="PF00646">
    <property type="entry name" value="F-box"/>
    <property type="match status" value="1"/>
</dbReference>
<dbReference type="InterPro" id="IPR001810">
    <property type="entry name" value="F-box_dom"/>
</dbReference>
<keyword evidence="3" id="KW-1185">Reference proteome</keyword>
<dbReference type="Proteomes" id="UP001630127">
    <property type="component" value="Unassembled WGS sequence"/>
</dbReference>
<sequence length="429" mass="49462">MMLMESKARALAASNKDDGNLLLPDDMMWLIMLRCPVKSIFRFKCVSKTWHRSLSDPSFREAYISFRKAKESQVPPPPLLGFFNFMWNLGKVRIPNPEPQGFSFLPTSTEGEPLTRLDFVDRVGSFISISNGLVLCGDYPNFHVFNPVTRQLFSLPPSPFHFESIKDSFGIFIYEAATPGFVSSECDNDFKVIVPIVDRRHVYRQKFMLFWIYFSETGLWKELVLVAPDCFQVFPGVLCTSIGGTVFWYASAGGVGCHLLAYDPDGAEDRVQLINLPKVRCITNRHPTLCQSSDGFLQCNMDTHELPGFRVYALANKLATYGYDDVVSSKEWILIYDVRLDMLDAIWTGWLQRCRHRQHDRYVVRMAYHPLNPLILFFRMGHRIYCCDVENGVIDLIPYEGRHFYANDYFMLRPYVQPYWPPSPLPKGV</sequence>
<dbReference type="InterPro" id="IPR036047">
    <property type="entry name" value="F-box-like_dom_sf"/>
</dbReference>
<dbReference type="EMBL" id="JBJUIK010000016">
    <property type="protein sequence ID" value="KAL3500764.1"/>
    <property type="molecule type" value="Genomic_DNA"/>
</dbReference>
<dbReference type="AlphaFoldDB" id="A0ABD2Y4P8"/>
<dbReference type="SUPFAM" id="SSF81383">
    <property type="entry name" value="F-box domain"/>
    <property type="match status" value="1"/>
</dbReference>
<proteinExistence type="predicted"/>
<dbReference type="SMART" id="SM00256">
    <property type="entry name" value="FBOX"/>
    <property type="match status" value="1"/>
</dbReference>
<dbReference type="InterPro" id="IPR056592">
    <property type="entry name" value="Beta-prop_At3g26010-like"/>
</dbReference>
<dbReference type="Gene3D" id="1.20.1280.50">
    <property type="match status" value="1"/>
</dbReference>
<dbReference type="CDD" id="cd22157">
    <property type="entry name" value="F-box_AtFBW1-like"/>
    <property type="match status" value="1"/>
</dbReference>
<gene>
    <name evidence="2" type="ORF">ACH5RR_039857</name>
</gene>